<keyword evidence="1" id="KW-0547">Nucleotide-binding</keyword>
<dbReference type="PROSITE" id="PS50045">
    <property type="entry name" value="SIGMA54_INTERACT_4"/>
    <property type="match status" value="1"/>
</dbReference>
<feature type="domain" description="Sigma-54 factor interaction" evidence="7">
    <location>
        <begin position="475"/>
        <end position="537"/>
    </location>
</feature>
<dbReference type="InterPro" id="IPR002197">
    <property type="entry name" value="HTH_Fis"/>
</dbReference>
<sequence>MAQRAGGGKSGRVAGPLDQERIRRAKEELLTKGLLDSGTLNSGVREVIDRSWRRCIGEEVQSVQPPHRGSLVTNSALEEAAEPVLARLADHLADVRVAMFLSDNSGNILSRKASEPRQRSRLDSAYAAEGFDFSERTIGTNGMGTSLAERRPLVIQGNEHFSERLAAFSCAGAPVFEPFTGRLLGTFSLAANTEDASPLMGAITVDVGRQIESNLAATLEMHDHALVRSYLYANRNKRDQVIVINEQTMFANTAGLSHLGPGTHAMLWHYLNDNAPTRDKCRMPIPLQSEWHEAEVEMIDRGSGSSPTYMIRVLPEQDSGLRLDRGEAATARRRSPATTRSPRPPVHPVPAVDEQLSQVARHRECLALDGGPGTGKRHTAAAFLRTHFAQQDPHVVDVATLLPDEGPQWFVAATTALEAGRPVIVQHLQDLAPLQVNRVKALMRPAESHVPVVVTVDGDSAPAHVSSLISQMATTVALPDLRDMSEHIPGLIDAVLSELEGSEHSTKFSSEAQQLLIRWSWPGNLAELRRTVEQLVRRMPGRVIQIADLPAQIQGARSGRRLSMIETSERETILRALQQFAGNRSKAAEALGIGRTTLYRKMQAHNIEV</sequence>
<proteinExistence type="predicted"/>
<keyword evidence="2" id="KW-0067">ATP-binding</keyword>
<dbReference type="Pfam" id="PF02954">
    <property type="entry name" value="HTH_8"/>
    <property type="match status" value="1"/>
</dbReference>
<dbReference type="SUPFAM" id="SSF52540">
    <property type="entry name" value="P-loop containing nucleoside triphosphate hydrolases"/>
    <property type="match status" value="1"/>
</dbReference>
<keyword evidence="3" id="KW-0805">Transcription regulation</keyword>
<evidence type="ECO:0000256" key="3">
    <source>
        <dbReference type="ARBA" id="ARBA00023015"/>
    </source>
</evidence>
<comment type="caution">
    <text evidence="8">The sequence shown here is derived from an EMBL/GenBank/DDBJ whole genome shotgun (WGS) entry which is preliminary data.</text>
</comment>
<organism evidence="8 9">
    <name type="scientific">Rhodococcus jostii</name>
    <dbReference type="NCBI Taxonomy" id="132919"/>
    <lineage>
        <taxon>Bacteria</taxon>
        <taxon>Bacillati</taxon>
        <taxon>Actinomycetota</taxon>
        <taxon>Actinomycetes</taxon>
        <taxon>Mycobacteriales</taxon>
        <taxon>Nocardiaceae</taxon>
        <taxon>Rhodococcus</taxon>
    </lineage>
</organism>
<dbReference type="Gene3D" id="1.10.8.60">
    <property type="match status" value="1"/>
</dbReference>
<dbReference type="InterPro" id="IPR002078">
    <property type="entry name" value="Sigma_54_int"/>
</dbReference>
<dbReference type="Gene3D" id="3.30.450.40">
    <property type="match status" value="1"/>
</dbReference>
<dbReference type="InterPro" id="IPR058031">
    <property type="entry name" value="AAA_lid_NorR"/>
</dbReference>
<dbReference type="Pfam" id="PF25601">
    <property type="entry name" value="AAA_lid_14"/>
    <property type="match status" value="1"/>
</dbReference>
<evidence type="ECO:0000313" key="9">
    <source>
        <dbReference type="Proteomes" id="UP001185737"/>
    </source>
</evidence>
<dbReference type="Proteomes" id="UP001185737">
    <property type="component" value="Unassembled WGS sequence"/>
</dbReference>
<accession>A0ABU4CLR8</accession>
<evidence type="ECO:0000256" key="2">
    <source>
        <dbReference type="ARBA" id="ARBA00022840"/>
    </source>
</evidence>
<dbReference type="PANTHER" id="PTHR32071:SF122">
    <property type="entry name" value="SIGMA FACTOR"/>
    <property type="match status" value="1"/>
</dbReference>
<evidence type="ECO:0000256" key="4">
    <source>
        <dbReference type="ARBA" id="ARBA00023125"/>
    </source>
</evidence>
<dbReference type="Gene3D" id="1.10.10.60">
    <property type="entry name" value="Homeodomain-like"/>
    <property type="match status" value="1"/>
</dbReference>
<name>A0ABU4CLR8_RHOJO</name>
<evidence type="ECO:0000256" key="6">
    <source>
        <dbReference type="SAM" id="MobiDB-lite"/>
    </source>
</evidence>
<dbReference type="SUPFAM" id="SSF46689">
    <property type="entry name" value="Homeodomain-like"/>
    <property type="match status" value="1"/>
</dbReference>
<keyword evidence="9" id="KW-1185">Reference proteome</keyword>
<evidence type="ECO:0000256" key="1">
    <source>
        <dbReference type="ARBA" id="ARBA00022741"/>
    </source>
</evidence>
<dbReference type="Pfam" id="PF01590">
    <property type="entry name" value="GAF"/>
    <property type="match status" value="1"/>
</dbReference>
<evidence type="ECO:0000313" key="8">
    <source>
        <dbReference type="EMBL" id="MDV6284505.1"/>
    </source>
</evidence>
<reference evidence="8 9" key="1">
    <citation type="submission" date="2023-10" db="EMBL/GenBank/DDBJ databases">
        <title>Development of a sustainable strategy for remediation of hydrocarbon-contaminated territories based on the waste exchange concept.</title>
        <authorList>
            <person name="Krivoruchko A."/>
        </authorList>
    </citation>
    <scope>NUCLEOTIDE SEQUENCE [LARGE SCALE GENOMIC DNA]</scope>
    <source>
        <strain evidence="8 9">IEGM 60</strain>
    </source>
</reference>
<dbReference type="PRINTS" id="PR01590">
    <property type="entry name" value="HTHFIS"/>
</dbReference>
<dbReference type="PANTHER" id="PTHR32071">
    <property type="entry name" value="TRANSCRIPTIONAL REGULATORY PROTEIN"/>
    <property type="match status" value="1"/>
</dbReference>
<gene>
    <name evidence="8" type="ORF">R3Q59_28840</name>
</gene>
<dbReference type="EMBL" id="JAWLKA010000019">
    <property type="protein sequence ID" value="MDV6284505.1"/>
    <property type="molecule type" value="Genomic_DNA"/>
</dbReference>
<keyword evidence="4" id="KW-0238">DNA-binding</keyword>
<dbReference type="InterPro" id="IPR009057">
    <property type="entry name" value="Homeodomain-like_sf"/>
</dbReference>
<dbReference type="InterPro" id="IPR027417">
    <property type="entry name" value="P-loop_NTPase"/>
</dbReference>
<protein>
    <submittedName>
        <fullName evidence="8">Helix-turn-helix domain-containing protein</fullName>
    </submittedName>
</protein>
<evidence type="ECO:0000259" key="7">
    <source>
        <dbReference type="PROSITE" id="PS50045"/>
    </source>
</evidence>
<keyword evidence="5" id="KW-0804">Transcription</keyword>
<feature type="region of interest" description="Disordered" evidence="6">
    <location>
        <begin position="320"/>
        <end position="350"/>
    </location>
</feature>
<dbReference type="InterPro" id="IPR003018">
    <property type="entry name" value="GAF"/>
</dbReference>
<evidence type="ECO:0000256" key="5">
    <source>
        <dbReference type="ARBA" id="ARBA00023163"/>
    </source>
</evidence>
<dbReference type="InterPro" id="IPR029016">
    <property type="entry name" value="GAF-like_dom_sf"/>
</dbReference>
<dbReference type="RefSeq" id="WP_317570354.1">
    <property type="nucleotide sequence ID" value="NZ_JAWLKA010000019.1"/>
</dbReference>